<dbReference type="Proteomes" id="UP000219020">
    <property type="component" value="Unassembled WGS sequence"/>
</dbReference>
<proteinExistence type="predicted"/>
<organism evidence="1 2">
    <name type="scientific">Candidatus Enterovibrio escicola</name>
    <dbReference type="NCBI Taxonomy" id="1927127"/>
    <lineage>
        <taxon>Bacteria</taxon>
        <taxon>Pseudomonadati</taxon>
        <taxon>Pseudomonadota</taxon>
        <taxon>Gammaproteobacteria</taxon>
        <taxon>Vibrionales</taxon>
        <taxon>Vibrionaceae</taxon>
        <taxon>Enterovibrio</taxon>
    </lineage>
</organism>
<dbReference type="AlphaFoldDB" id="A0A2A5T0B2"/>
<dbReference type="EMBL" id="NBYY01000033">
    <property type="protein sequence ID" value="PCS21570.1"/>
    <property type="molecule type" value="Genomic_DNA"/>
</dbReference>
<protein>
    <submittedName>
        <fullName evidence="1">Uncharacterized protein</fullName>
    </submittedName>
</protein>
<keyword evidence="2" id="KW-1185">Reference proteome</keyword>
<accession>A0A2A5T0B2</accession>
<evidence type="ECO:0000313" key="2">
    <source>
        <dbReference type="Proteomes" id="UP000219020"/>
    </source>
</evidence>
<comment type="caution">
    <text evidence="1">The sequence shown here is derived from an EMBL/GenBank/DDBJ whole genome shotgun (WGS) entry which is preliminary data.</text>
</comment>
<evidence type="ECO:0000313" key="1">
    <source>
        <dbReference type="EMBL" id="PCS21570.1"/>
    </source>
</evidence>
<sequence length="71" mass="7982">MLIQWGTGERLRDEIIEGEIYNSNKYLYYSTSLLIGYLSDAVEFTGLIHLGKKKLFPPSPDDGVNSVSISK</sequence>
<gene>
    <name evidence="1" type="ORF">BTN49_2819</name>
</gene>
<reference evidence="2" key="1">
    <citation type="submission" date="2017-04" db="EMBL/GenBank/DDBJ databases">
        <title>Genome evolution of the luminous symbionts of deep sea anglerfish.</title>
        <authorList>
            <person name="Hendry T.A."/>
        </authorList>
    </citation>
    <scope>NUCLEOTIDE SEQUENCE [LARGE SCALE GENOMIC DNA]</scope>
</reference>
<name>A0A2A5T0B2_9GAMM</name>